<evidence type="ECO:0000256" key="2">
    <source>
        <dbReference type="SAM" id="SignalP"/>
    </source>
</evidence>
<reference evidence="4 5" key="1">
    <citation type="submission" date="2019-07" db="EMBL/GenBank/DDBJ databases">
        <title>The draft genome sequence of Vibrio algivorus M1486.</title>
        <authorList>
            <person name="Meng X."/>
        </authorList>
    </citation>
    <scope>NUCLEOTIDE SEQUENCE [LARGE SCALE GENOMIC DNA]</scope>
    <source>
        <strain evidence="4 5">M1486</strain>
    </source>
</reference>
<dbReference type="InterPro" id="IPR014895">
    <property type="entry name" value="Alginate_lyase_2"/>
</dbReference>
<dbReference type="SUPFAM" id="SSF49899">
    <property type="entry name" value="Concanavalin A-like lectins/glucanases"/>
    <property type="match status" value="1"/>
</dbReference>
<evidence type="ECO:0000313" key="5">
    <source>
        <dbReference type="Proteomes" id="UP000319828"/>
    </source>
</evidence>
<evidence type="ECO:0000256" key="1">
    <source>
        <dbReference type="SAM" id="MobiDB-lite"/>
    </source>
</evidence>
<name>A0A557NZV9_9VIBR</name>
<dbReference type="Pfam" id="PF00754">
    <property type="entry name" value="F5_F8_type_C"/>
    <property type="match status" value="1"/>
</dbReference>
<dbReference type="InterPro" id="IPR008979">
    <property type="entry name" value="Galactose-bd-like_sf"/>
</dbReference>
<feature type="domain" description="F5/8 type C" evidence="3">
    <location>
        <begin position="16"/>
        <end position="166"/>
    </location>
</feature>
<protein>
    <recommendedName>
        <fullName evidence="3">F5/8 type C domain-containing protein</fullName>
    </recommendedName>
</protein>
<dbReference type="OrthoDB" id="1113844at2"/>
<dbReference type="PROSITE" id="PS50022">
    <property type="entry name" value="FA58C_3"/>
    <property type="match status" value="1"/>
</dbReference>
<accession>A0A557NZV9</accession>
<dbReference type="InterPro" id="IPR013320">
    <property type="entry name" value="ConA-like_dom_sf"/>
</dbReference>
<gene>
    <name evidence="4" type="ORF">FOF44_14375</name>
</gene>
<dbReference type="Gene3D" id="2.60.120.260">
    <property type="entry name" value="Galactose-binding domain-like"/>
    <property type="match status" value="1"/>
</dbReference>
<dbReference type="EMBL" id="VMKJ01000035">
    <property type="protein sequence ID" value="TVO33955.1"/>
    <property type="molecule type" value="Genomic_DNA"/>
</dbReference>
<dbReference type="InterPro" id="IPR000421">
    <property type="entry name" value="FA58C"/>
</dbReference>
<comment type="caution">
    <text evidence="4">The sequence shown here is derived from an EMBL/GenBank/DDBJ whole genome shotgun (WGS) entry which is preliminary data.</text>
</comment>
<evidence type="ECO:0000259" key="3">
    <source>
        <dbReference type="PROSITE" id="PS50022"/>
    </source>
</evidence>
<feature type="region of interest" description="Disordered" evidence="1">
    <location>
        <begin position="166"/>
        <end position="186"/>
    </location>
</feature>
<evidence type="ECO:0000313" key="4">
    <source>
        <dbReference type="EMBL" id="TVO33955.1"/>
    </source>
</evidence>
<proteinExistence type="predicted"/>
<dbReference type="Pfam" id="PF08787">
    <property type="entry name" value="Alginate_lyase2"/>
    <property type="match status" value="1"/>
</dbReference>
<dbReference type="AlphaFoldDB" id="A0A557NZV9"/>
<keyword evidence="2" id="KW-0732">Signal</keyword>
<dbReference type="Gene3D" id="2.60.120.200">
    <property type="match status" value="1"/>
</dbReference>
<organism evidence="4 5">
    <name type="scientific">Vibrio algivorus</name>
    <dbReference type="NCBI Taxonomy" id="1667024"/>
    <lineage>
        <taxon>Bacteria</taxon>
        <taxon>Pseudomonadati</taxon>
        <taxon>Pseudomonadota</taxon>
        <taxon>Gammaproteobacteria</taxon>
        <taxon>Vibrionales</taxon>
        <taxon>Vibrionaceae</taxon>
        <taxon>Vibrio</taxon>
    </lineage>
</organism>
<feature type="signal peptide" evidence="2">
    <location>
        <begin position="1"/>
        <end position="29"/>
    </location>
</feature>
<feature type="chain" id="PRO_5022078746" description="F5/8 type C domain-containing protein" evidence="2">
    <location>
        <begin position="30"/>
        <end position="473"/>
    </location>
</feature>
<dbReference type="SUPFAM" id="SSF49785">
    <property type="entry name" value="Galactose-binding domain-like"/>
    <property type="match status" value="1"/>
</dbReference>
<dbReference type="Proteomes" id="UP000319828">
    <property type="component" value="Unassembled WGS sequence"/>
</dbReference>
<sequence length="473" mass="51545">MVNRMKSFGKIAKISSLAALITLSSAANAAKLNIVEASDWGGAHSNYPASKAIDGTTQWESRWAAYDSGSEVNLVLDLGEVKSLNYVKIAWGRGDQLSNRFEIRTLADDSSNSWTKVYSGNSSGTSAQLETYDFDEVQARWVRIKVFDNTAGSDWTNIMEVQAFGDDTGSGSGTDSGTDSGSNFDLDASKAPSSNFDLLDWYLSIPLDEGDGYATSIKENELAASYEDDFFYTGSDGGMVFYTPVKGYKTSENTKYVRTELREMLRRGDTSKSTSGTENNWAFSSISSSEQSDFGGIDGELKATLAVNHVTTTSSDDKQVGRLVVGQIHAKSNEPIRLYYHKLPGNSKGAIYFAHETSKSDGGDETWYNLLGSMVSSNGDLNSTSNPSSGIELNEQFSYSIKVTGDSLIVTISQNGTQLAKETVDMSGSGYDDASNYMYFKAGIYLQDNTSDDDDYAKATFYELSNTHDNYSH</sequence>